<dbReference type="InterPro" id="IPR023299">
    <property type="entry name" value="ATPase_P-typ_cyto_dom_N"/>
</dbReference>
<dbReference type="SUPFAM" id="SSF81653">
    <property type="entry name" value="Calcium ATPase, transduction domain A"/>
    <property type="match status" value="1"/>
</dbReference>
<dbReference type="Gene3D" id="3.40.1110.10">
    <property type="entry name" value="Calcium-transporting ATPase, cytoplasmic domain N"/>
    <property type="match status" value="1"/>
</dbReference>
<dbReference type="Pfam" id="PF00122">
    <property type="entry name" value="E1-E2_ATPase"/>
    <property type="match status" value="1"/>
</dbReference>
<dbReference type="InterPro" id="IPR018303">
    <property type="entry name" value="ATPase_P-typ_P_site"/>
</dbReference>
<dbReference type="PANTHER" id="PTHR43520">
    <property type="entry name" value="ATP7, ISOFORM B"/>
    <property type="match status" value="1"/>
</dbReference>
<name>K2KWY9_9GAMM</name>
<dbReference type="NCBIfam" id="TIGR01494">
    <property type="entry name" value="ATPase_P-type"/>
    <property type="match status" value="1"/>
</dbReference>
<evidence type="ECO:0000256" key="7">
    <source>
        <dbReference type="ARBA" id="ARBA00022967"/>
    </source>
</evidence>
<dbReference type="InterPro" id="IPR059000">
    <property type="entry name" value="ATPase_P-type_domA"/>
</dbReference>
<dbReference type="GO" id="GO:0012505">
    <property type="term" value="C:endomembrane system"/>
    <property type="evidence" value="ECO:0007669"/>
    <property type="project" value="UniProtKB-SubCell"/>
</dbReference>
<dbReference type="Pfam" id="PF00702">
    <property type="entry name" value="Hydrolase"/>
    <property type="match status" value="1"/>
</dbReference>
<dbReference type="GO" id="GO:0005507">
    <property type="term" value="F:copper ion binding"/>
    <property type="evidence" value="ECO:0007669"/>
    <property type="project" value="TreeGrafter"/>
</dbReference>
<dbReference type="SFLD" id="SFLDG00002">
    <property type="entry name" value="C1.7:_P-type_atpase_like"/>
    <property type="match status" value="1"/>
</dbReference>
<keyword evidence="13" id="KW-1185">Reference proteome</keyword>
<comment type="caution">
    <text evidence="12">The sequence shown here is derived from an EMBL/GenBank/DDBJ whole genome shotgun (WGS) entry which is preliminary data.</text>
</comment>
<keyword evidence="7" id="KW-1278">Translocase</keyword>
<feature type="transmembrane region" description="Helical" evidence="10">
    <location>
        <begin position="150"/>
        <end position="173"/>
    </location>
</feature>
<dbReference type="Proteomes" id="UP000014115">
    <property type="component" value="Unassembled WGS sequence"/>
</dbReference>
<evidence type="ECO:0000256" key="3">
    <source>
        <dbReference type="ARBA" id="ARBA00022692"/>
    </source>
</evidence>
<dbReference type="GO" id="GO:0016887">
    <property type="term" value="F:ATP hydrolysis activity"/>
    <property type="evidence" value="ECO:0007669"/>
    <property type="project" value="InterPro"/>
</dbReference>
<feature type="transmembrane region" description="Helical" evidence="10">
    <location>
        <begin position="433"/>
        <end position="456"/>
    </location>
</feature>
<keyword evidence="3 10" id="KW-0812">Transmembrane</keyword>
<protein>
    <submittedName>
        <fullName evidence="12">Heavy metal translocating P-type ATPase</fullName>
    </submittedName>
</protein>
<evidence type="ECO:0000313" key="13">
    <source>
        <dbReference type="Proteomes" id="UP000014115"/>
    </source>
</evidence>
<dbReference type="InterPro" id="IPR044492">
    <property type="entry name" value="P_typ_ATPase_HD_dom"/>
</dbReference>
<gene>
    <name evidence="12" type="ORF">A10D4_02192</name>
</gene>
<feature type="transmembrane region" description="Helical" evidence="10">
    <location>
        <begin position="185"/>
        <end position="202"/>
    </location>
</feature>
<dbReference type="STRING" id="740709.A10D4_02192"/>
<feature type="transmembrane region" description="Helical" evidence="10">
    <location>
        <begin position="405"/>
        <end position="427"/>
    </location>
</feature>
<dbReference type="PROSITE" id="PS01047">
    <property type="entry name" value="HMA_1"/>
    <property type="match status" value="1"/>
</dbReference>
<dbReference type="InterPro" id="IPR008250">
    <property type="entry name" value="ATPase_P-typ_transduc_dom_A_sf"/>
</dbReference>
<dbReference type="NCBIfam" id="TIGR01511">
    <property type="entry name" value="ATPase-IB1_Cu"/>
    <property type="match status" value="1"/>
</dbReference>
<dbReference type="Gene3D" id="3.30.70.100">
    <property type="match status" value="2"/>
</dbReference>
<dbReference type="FunFam" id="2.70.150.10:FF:000002">
    <property type="entry name" value="Copper-transporting ATPase 1, putative"/>
    <property type="match status" value="1"/>
</dbReference>
<dbReference type="SUPFAM" id="SSF81665">
    <property type="entry name" value="Calcium ATPase, transmembrane domain M"/>
    <property type="match status" value="1"/>
</dbReference>
<dbReference type="FunFam" id="3.30.70.100:FF:000033">
    <property type="entry name" value="Copper-transporting ATPase HMA5"/>
    <property type="match status" value="1"/>
</dbReference>
<dbReference type="InterPro" id="IPR036163">
    <property type="entry name" value="HMA_dom_sf"/>
</dbReference>
<dbReference type="PRINTS" id="PR00943">
    <property type="entry name" value="CUATPASE"/>
</dbReference>
<dbReference type="GO" id="GO:0005524">
    <property type="term" value="F:ATP binding"/>
    <property type="evidence" value="ECO:0007669"/>
    <property type="project" value="UniProtKB-UniRule"/>
</dbReference>
<dbReference type="EMBL" id="AMRG01000002">
    <property type="protein sequence ID" value="EKE87014.1"/>
    <property type="molecule type" value="Genomic_DNA"/>
</dbReference>
<feature type="transmembrane region" description="Helical" evidence="10">
    <location>
        <begin position="251"/>
        <end position="270"/>
    </location>
</feature>
<feature type="transmembrane region" description="Helical" evidence="10">
    <location>
        <begin position="223"/>
        <end position="245"/>
    </location>
</feature>
<evidence type="ECO:0000256" key="2">
    <source>
        <dbReference type="ARBA" id="ARBA00006024"/>
    </source>
</evidence>
<evidence type="ECO:0000256" key="5">
    <source>
        <dbReference type="ARBA" id="ARBA00022741"/>
    </source>
</evidence>
<dbReference type="InterPro" id="IPR023298">
    <property type="entry name" value="ATPase_P-typ_TM_dom_sf"/>
</dbReference>
<dbReference type="InterPro" id="IPR006121">
    <property type="entry name" value="HMA_dom"/>
</dbReference>
<dbReference type="SUPFAM" id="SSF56784">
    <property type="entry name" value="HAD-like"/>
    <property type="match status" value="1"/>
</dbReference>
<evidence type="ECO:0000256" key="10">
    <source>
        <dbReference type="RuleBase" id="RU362081"/>
    </source>
</evidence>
<evidence type="ECO:0000256" key="8">
    <source>
        <dbReference type="ARBA" id="ARBA00022989"/>
    </source>
</evidence>
<dbReference type="InterPro" id="IPR036412">
    <property type="entry name" value="HAD-like_sf"/>
</dbReference>
<evidence type="ECO:0000256" key="4">
    <source>
        <dbReference type="ARBA" id="ARBA00022723"/>
    </source>
</evidence>
<feature type="domain" description="HMA" evidence="11">
    <location>
        <begin position="1"/>
        <end position="57"/>
    </location>
</feature>
<dbReference type="NCBIfam" id="TIGR01525">
    <property type="entry name" value="ATPase-IB_hvy"/>
    <property type="match status" value="1"/>
</dbReference>
<evidence type="ECO:0000313" key="12">
    <source>
        <dbReference type="EMBL" id="EKE87014.1"/>
    </source>
</evidence>
<evidence type="ECO:0000256" key="1">
    <source>
        <dbReference type="ARBA" id="ARBA00004127"/>
    </source>
</evidence>
<dbReference type="CDD" id="cd00371">
    <property type="entry name" value="HMA"/>
    <property type="match status" value="2"/>
</dbReference>
<dbReference type="InterPro" id="IPR027256">
    <property type="entry name" value="P-typ_ATPase_IB"/>
</dbReference>
<evidence type="ECO:0000256" key="9">
    <source>
        <dbReference type="ARBA" id="ARBA00023136"/>
    </source>
</evidence>
<feature type="domain" description="HMA" evidence="11">
    <location>
        <begin position="59"/>
        <end position="125"/>
    </location>
</feature>
<dbReference type="SFLD" id="SFLDF00027">
    <property type="entry name" value="p-type_atpase"/>
    <property type="match status" value="1"/>
</dbReference>
<dbReference type="InterPro" id="IPR001757">
    <property type="entry name" value="P_typ_ATPase"/>
</dbReference>
<feature type="transmembrane region" description="Helical" evidence="10">
    <location>
        <begin position="752"/>
        <end position="774"/>
    </location>
</feature>
<dbReference type="PROSITE" id="PS50846">
    <property type="entry name" value="HMA_2"/>
    <property type="match status" value="2"/>
</dbReference>
<dbReference type="PROSITE" id="PS00154">
    <property type="entry name" value="ATPASE_E1_E2"/>
    <property type="match status" value="1"/>
</dbReference>
<dbReference type="PATRIC" id="fig|740709.3.peg.441"/>
<dbReference type="InterPro" id="IPR023214">
    <property type="entry name" value="HAD_sf"/>
</dbReference>
<dbReference type="PANTHER" id="PTHR43520:SF8">
    <property type="entry name" value="P-TYPE CU(+) TRANSPORTER"/>
    <property type="match status" value="1"/>
</dbReference>
<dbReference type="GO" id="GO:0043682">
    <property type="term" value="F:P-type divalent copper transporter activity"/>
    <property type="evidence" value="ECO:0007669"/>
    <property type="project" value="TreeGrafter"/>
</dbReference>
<keyword evidence="5 10" id="KW-0547">Nucleotide-binding</keyword>
<sequence>MRRAEQALASVDGIHSAQVNLANASADIQIEQSAATTIAELVQRATQALAQAGYPAQQQHWSLDIEGMHCASCVGQVERALKQVAGVTDAQVNLASERAEVTGYQQVVATADLLSAVKQVGYQARQRDANQHNDPQQQQAQQQRRLKRQFLIALLLTLPVFTVEMGGHLIPALHHWLYSVFDKTVIWTAQALLTTLVMVWPGRQFFSLGLPGLLRGHPDMNALVALGASAAWLFSMAVLVVPSAIPAQAQHVYFEAAAAIITLILLGRYLEARAKGRTGEAIENLLNLQAKQARVEDAQGQLKEVAIEQLQAGDIVLVKPGERIACDGEVLSGESYIDQAMLTGEPEPVKVGEGDKVVGGTINKQGSLRVRVTDVGEHSQLAQIIRLVEQAQGTRLPVQSLVNRVTAVFVPVVIGLATLTAVLWFWLGQDDSVTLGLINAVAVLVIACPCAMGLATPVSIMVGSGRAAQLSILFRQGDALQSLKDCQVVAFDKTGTLTEGKPTLQHISLFDNASFSSEETVLATVAALETQSEHPLAQAIVQAAQQRSVELPAVEQFQAHAGLGVSATVAGQPLWVGAKRFMQQQQINLDAADKALQRYTEAAASVIFVANQQGLVALLAVADQLRDSAKVAVDELHQQGKKVAMISGDNQATAEAIARQLHIDQVIADVMPDGKVEAIKQLRQQYGQVAFVGDGINDAPALAAADVGVAIGSGTDVAIESADVVLMNAQLTSVVKAFGISRATLRNIQQNLFWAFAYNASLMPIAAGVLYPWWGILLSPIFAAGAMAFSSIFVLLNALRLKRYGR</sequence>
<accession>K2KWY9</accession>
<dbReference type="Pfam" id="PF00403">
    <property type="entry name" value="HMA"/>
    <property type="match status" value="1"/>
</dbReference>
<dbReference type="Gene3D" id="2.70.150.10">
    <property type="entry name" value="Calcium-transporting ATPase, cytoplasmic transduction domain A"/>
    <property type="match status" value="1"/>
</dbReference>
<proteinExistence type="inferred from homology"/>
<organism evidence="12 13">
    <name type="scientific">Idiomarina xiamenensis 10-D-4</name>
    <dbReference type="NCBI Taxonomy" id="740709"/>
    <lineage>
        <taxon>Bacteria</taxon>
        <taxon>Pseudomonadati</taxon>
        <taxon>Pseudomonadota</taxon>
        <taxon>Gammaproteobacteria</taxon>
        <taxon>Alteromonadales</taxon>
        <taxon>Idiomarinaceae</taxon>
        <taxon>Idiomarina</taxon>
    </lineage>
</organism>
<dbReference type="SUPFAM" id="SSF55008">
    <property type="entry name" value="HMA, heavy metal-associated domain"/>
    <property type="match status" value="1"/>
</dbReference>
<dbReference type="AlphaFoldDB" id="K2KWY9"/>
<dbReference type="GO" id="GO:0055070">
    <property type="term" value="P:copper ion homeostasis"/>
    <property type="evidence" value="ECO:0007669"/>
    <property type="project" value="TreeGrafter"/>
</dbReference>
<dbReference type="GO" id="GO:0005886">
    <property type="term" value="C:plasma membrane"/>
    <property type="evidence" value="ECO:0007669"/>
    <property type="project" value="UniProtKB-SubCell"/>
</dbReference>
<comment type="subcellular location">
    <subcellularLocation>
        <location evidence="10">Cell membrane</location>
    </subcellularLocation>
    <subcellularLocation>
        <location evidence="1">Endomembrane system</location>
        <topology evidence="1">Multi-pass membrane protein</topology>
    </subcellularLocation>
</comment>
<dbReference type="SFLD" id="SFLDS00003">
    <property type="entry name" value="Haloacid_Dehalogenase"/>
    <property type="match status" value="1"/>
</dbReference>
<dbReference type="InterPro" id="IPR017969">
    <property type="entry name" value="Heavy-metal-associated_CS"/>
</dbReference>
<keyword evidence="6 10" id="KW-0067">ATP-binding</keyword>
<keyword evidence="9 10" id="KW-0472">Membrane</keyword>
<keyword evidence="10" id="KW-1003">Cell membrane</keyword>
<feature type="transmembrane region" description="Helical" evidence="10">
    <location>
        <begin position="780"/>
        <end position="799"/>
    </location>
</feature>
<dbReference type="PRINTS" id="PR00119">
    <property type="entry name" value="CATATPASE"/>
</dbReference>
<dbReference type="eggNOG" id="COG2217">
    <property type="taxonomic scope" value="Bacteria"/>
</dbReference>
<keyword evidence="4 10" id="KW-0479">Metal-binding</keyword>
<reference evidence="12 13" key="1">
    <citation type="journal article" date="2012" name="J. Bacteriol.">
        <title>Genome Sequence of Idiomarina xiamenensis Type Strain 10-D-4.</title>
        <authorList>
            <person name="Lai Q."/>
            <person name="Wang L."/>
            <person name="Wang W."/>
            <person name="Shao Z."/>
        </authorList>
    </citation>
    <scope>NUCLEOTIDE SEQUENCE [LARGE SCALE GENOMIC DNA]</scope>
    <source>
        <strain evidence="12 13">10-D-4</strain>
    </source>
</reference>
<keyword evidence="8 10" id="KW-1133">Transmembrane helix</keyword>
<dbReference type="CDD" id="cd02094">
    <property type="entry name" value="P-type_ATPase_Cu-like"/>
    <property type="match status" value="1"/>
</dbReference>
<evidence type="ECO:0000256" key="6">
    <source>
        <dbReference type="ARBA" id="ARBA00022840"/>
    </source>
</evidence>
<comment type="similarity">
    <text evidence="2 10">Belongs to the cation transport ATPase (P-type) (TC 3.A.3) family. Type IB subfamily.</text>
</comment>
<dbReference type="Gene3D" id="3.40.50.1000">
    <property type="entry name" value="HAD superfamily/HAD-like"/>
    <property type="match status" value="1"/>
</dbReference>
<evidence type="ECO:0000259" key="11">
    <source>
        <dbReference type="PROSITE" id="PS50846"/>
    </source>
</evidence>